<dbReference type="Proteomes" id="UP000618943">
    <property type="component" value="Unassembled WGS sequence"/>
</dbReference>
<keyword evidence="2" id="KW-1185">Reference proteome</keyword>
<evidence type="ECO:0000313" key="1">
    <source>
        <dbReference type="EMBL" id="MBK3494827.1"/>
    </source>
</evidence>
<accession>A0ABS1H5Y4</accession>
<organism evidence="1 2">
    <name type="scientific">Viridibacillus soli</name>
    <dbReference type="NCBI Taxonomy" id="2798301"/>
    <lineage>
        <taxon>Bacteria</taxon>
        <taxon>Bacillati</taxon>
        <taxon>Bacillota</taxon>
        <taxon>Bacilli</taxon>
        <taxon>Bacillales</taxon>
        <taxon>Caryophanaceae</taxon>
        <taxon>Viridibacillus</taxon>
    </lineage>
</organism>
<dbReference type="InterPro" id="IPR045527">
    <property type="entry name" value="DUF6470"/>
</dbReference>
<comment type="caution">
    <text evidence="1">The sequence shown here is derived from an EMBL/GenBank/DDBJ whole genome shotgun (WGS) entry which is preliminary data.</text>
</comment>
<evidence type="ECO:0000313" key="2">
    <source>
        <dbReference type="Proteomes" id="UP000618943"/>
    </source>
</evidence>
<sequence length="189" mass="20931">MKLDQIQIHTTDAKMRLNIIDPVQVIKQPRAQQHIEQPAAILQMNSESAKLLVDSSQAYRDLGLYTNRESIQKFASDGRQKGLEGIGRRASEGRQMMNIGKGKGSVIPSIAQNNANPAPKNIGIAWKPSVGSVKIKYVPEQLDINITPQDPKINVQIGKVVHDYTQGDVNGTMLQYPSIETTVIKGEYR</sequence>
<gene>
    <name evidence="1" type="ORF">JFL43_08130</name>
</gene>
<dbReference type="RefSeq" id="WP_200748635.1">
    <property type="nucleotide sequence ID" value="NZ_JAEOAH010000007.1"/>
</dbReference>
<evidence type="ECO:0008006" key="3">
    <source>
        <dbReference type="Google" id="ProtNLM"/>
    </source>
</evidence>
<proteinExistence type="predicted"/>
<dbReference type="EMBL" id="JAEOAH010000007">
    <property type="protein sequence ID" value="MBK3494827.1"/>
    <property type="molecule type" value="Genomic_DNA"/>
</dbReference>
<protein>
    <recommendedName>
        <fullName evidence="3">YviE</fullName>
    </recommendedName>
</protein>
<dbReference type="Pfam" id="PF20074">
    <property type="entry name" value="DUF6470"/>
    <property type="match status" value="1"/>
</dbReference>
<name>A0ABS1H5Y4_9BACL</name>
<reference evidence="1 2" key="1">
    <citation type="submission" date="2020-12" db="EMBL/GenBank/DDBJ databases">
        <title>YIM B01967 draft genome.</title>
        <authorList>
            <person name="Yan X."/>
        </authorList>
    </citation>
    <scope>NUCLEOTIDE SEQUENCE [LARGE SCALE GENOMIC DNA]</scope>
    <source>
        <strain evidence="1 2">YIM B01967</strain>
    </source>
</reference>